<keyword evidence="4" id="KW-0560">Oxidoreductase</keyword>
<accession>A0A8N4QG45</accession>
<sequence length="487" mass="55126">MASKHIRNMVCPSKSTASGFDILNIEDYILEKYVPPKLSDPIYSVVFVDSIVENKLTIKHSQLRCTELIWPFSRTGDMPLQVPIKAAQILAEADDELKGKRILEITLDMVSYQTAEDYFQPGDTIGILPINNIKDVQLLLKHMHLTNNIDDIFQLQISTKCSKKIAKLPTYIPTHCTPYRLLRDCLSIHAIPKKQFLNVLANCCENNDERAFLSSLSSKEGSCYYNELILERGLKLLDFLELCPSCKPTLEILIEHLPRLLPRPYSIANCPVGNDMKLIFSILPEKPGVTTDMLNNLAAPLLNAANPSELPKITMYARQPNQFRFTSQEANERNHILIGVGTALAPFLGFLELKEQLLANGIFKTLGDTWLFSGAINETHLPHRERILAYEEAGVLQRYFESFSRALSATYHYVQEQLLAHASEFVEFLMQEKTVLYICADGGSISKSIETAVMECLVQVKHITLDEASQELKLFKGNGKYREDLWL</sequence>
<keyword evidence="3" id="KW-0274">FAD</keyword>
<evidence type="ECO:0000256" key="4">
    <source>
        <dbReference type="ARBA" id="ARBA00023002"/>
    </source>
</evidence>
<organism evidence="6 7">
    <name type="scientific">Bactrocera dorsalis</name>
    <name type="common">Oriental fruit fly</name>
    <name type="synonym">Dacus dorsalis</name>
    <dbReference type="NCBI Taxonomy" id="27457"/>
    <lineage>
        <taxon>Eukaryota</taxon>
        <taxon>Metazoa</taxon>
        <taxon>Ecdysozoa</taxon>
        <taxon>Arthropoda</taxon>
        <taxon>Hexapoda</taxon>
        <taxon>Insecta</taxon>
        <taxon>Pterygota</taxon>
        <taxon>Neoptera</taxon>
        <taxon>Endopterygota</taxon>
        <taxon>Diptera</taxon>
        <taxon>Brachycera</taxon>
        <taxon>Muscomorpha</taxon>
        <taxon>Tephritoidea</taxon>
        <taxon>Tephritidae</taxon>
        <taxon>Bactrocera</taxon>
        <taxon>Bactrocera</taxon>
    </lineage>
</organism>
<dbReference type="GO" id="GO:0050660">
    <property type="term" value="F:flavin adenine dinucleotide binding"/>
    <property type="evidence" value="ECO:0007669"/>
    <property type="project" value="TreeGrafter"/>
</dbReference>
<comment type="cofactor">
    <cofactor evidence="1">
        <name>FAD</name>
        <dbReference type="ChEBI" id="CHEBI:57692"/>
    </cofactor>
</comment>
<dbReference type="InterPro" id="IPR017927">
    <property type="entry name" value="FAD-bd_FR_type"/>
</dbReference>
<keyword evidence="6" id="KW-1185">Reference proteome</keyword>
<evidence type="ECO:0000256" key="2">
    <source>
        <dbReference type="ARBA" id="ARBA00022630"/>
    </source>
</evidence>
<gene>
    <name evidence="7 8" type="primary">LOC105227060</name>
</gene>
<dbReference type="Gene3D" id="3.40.50.80">
    <property type="entry name" value="Nucleotide-binding domain of ferredoxin-NADP reductase (FNR) module"/>
    <property type="match status" value="1"/>
</dbReference>
<dbReference type="RefSeq" id="XP_029406405.2">
    <property type="nucleotide sequence ID" value="XM_029550545.2"/>
</dbReference>
<evidence type="ECO:0000313" key="7">
    <source>
        <dbReference type="RefSeq" id="XP_029406405.2"/>
    </source>
</evidence>
<dbReference type="InterPro" id="IPR001709">
    <property type="entry name" value="Flavoprot_Pyr_Nucl_cyt_Rdtase"/>
</dbReference>
<dbReference type="GO" id="GO:0009086">
    <property type="term" value="P:methionine biosynthetic process"/>
    <property type="evidence" value="ECO:0007669"/>
    <property type="project" value="TreeGrafter"/>
</dbReference>
<dbReference type="GO" id="GO:0030586">
    <property type="term" value="F:[methionine synthase] reductase (NADPH) activity"/>
    <property type="evidence" value="ECO:0007669"/>
    <property type="project" value="UniProtKB-EC"/>
</dbReference>
<dbReference type="InterPro" id="IPR003097">
    <property type="entry name" value="CysJ-like_FAD-binding"/>
</dbReference>
<dbReference type="InterPro" id="IPR039261">
    <property type="entry name" value="FNR_nucleotide-bd"/>
</dbReference>
<reference evidence="6 7" key="1">
    <citation type="submission" date="2025-05" db="UniProtKB">
        <authorList>
            <consortium name="RefSeq"/>
        </authorList>
    </citation>
    <scope>NUCLEOTIDE SEQUENCE [LARGE SCALE GENOMIC DNA]</scope>
    <source>
        <tissue evidence="7 8">Adult</tissue>
    </source>
</reference>
<dbReference type="KEGG" id="bdr:105227060"/>
<dbReference type="SUPFAM" id="SSF63380">
    <property type="entry name" value="Riboflavin synthase domain-like"/>
    <property type="match status" value="1"/>
</dbReference>
<evidence type="ECO:0000256" key="1">
    <source>
        <dbReference type="ARBA" id="ARBA00001974"/>
    </source>
</evidence>
<dbReference type="InterPro" id="IPR017938">
    <property type="entry name" value="Riboflavin_synthase-like_b-brl"/>
</dbReference>
<protein>
    <submittedName>
        <fullName evidence="7 8">Methionine synthase reductase isoform X1</fullName>
    </submittedName>
</protein>
<dbReference type="InterPro" id="IPR023173">
    <property type="entry name" value="NADPH_Cyt_P450_Rdtase_alpha"/>
</dbReference>
<dbReference type="PRINTS" id="PR00371">
    <property type="entry name" value="FPNCR"/>
</dbReference>
<dbReference type="PANTHER" id="PTHR19384:SF84">
    <property type="entry name" value="METHIONINE SYNTHASE REDUCTASE"/>
    <property type="match status" value="1"/>
</dbReference>
<dbReference type="PANTHER" id="PTHR19384">
    <property type="entry name" value="NITRIC OXIDE SYNTHASE-RELATED"/>
    <property type="match status" value="1"/>
</dbReference>
<name>A0A8N4QG45_BACDO</name>
<dbReference type="RefSeq" id="XP_049303217.1">
    <property type="nucleotide sequence ID" value="XM_049447260.1"/>
</dbReference>
<dbReference type="SUPFAM" id="SSF52343">
    <property type="entry name" value="Ferredoxin reductase-like, C-terminal NADP-linked domain"/>
    <property type="match status" value="1"/>
</dbReference>
<dbReference type="Proteomes" id="UP001652620">
    <property type="component" value="Chromosome 2"/>
</dbReference>
<evidence type="ECO:0000313" key="6">
    <source>
        <dbReference type="Proteomes" id="UP001652620"/>
    </source>
</evidence>
<dbReference type="AlphaFoldDB" id="A0A8N4QG45"/>
<dbReference type="GeneID" id="105227060"/>
<keyword evidence="2" id="KW-0285">Flavoprotein</keyword>
<dbReference type="GO" id="GO:0050667">
    <property type="term" value="P:homocysteine metabolic process"/>
    <property type="evidence" value="ECO:0007669"/>
    <property type="project" value="TreeGrafter"/>
</dbReference>
<feature type="domain" description="FAD-binding FR-type" evidence="5">
    <location>
        <begin position="77"/>
        <end position="326"/>
    </location>
</feature>
<dbReference type="Gene3D" id="2.40.30.10">
    <property type="entry name" value="Translation factors"/>
    <property type="match status" value="1"/>
</dbReference>
<dbReference type="GO" id="GO:0010181">
    <property type="term" value="F:FMN binding"/>
    <property type="evidence" value="ECO:0007669"/>
    <property type="project" value="TreeGrafter"/>
</dbReference>
<dbReference type="PROSITE" id="PS51384">
    <property type="entry name" value="FAD_FR"/>
    <property type="match status" value="1"/>
</dbReference>
<dbReference type="OrthoDB" id="1856718at2759"/>
<evidence type="ECO:0000259" key="5">
    <source>
        <dbReference type="PROSITE" id="PS51384"/>
    </source>
</evidence>
<evidence type="ECO:0000256" key="3">
    <source>
        <dbReference type="ARBA" id="ARBA00022827"/>
    </source>
</evidence>
<dbReference type="Pfam" id="PF00667">
    <property type="entry name" value="FAD_binding_1"/>
    <property type="match status" value="1"/>
</dbReference>
<evidence type="ECO:0000313" key="8">
    <source>
        <dbReference type="RefSeq" id="XP_049303217.1"/>
    </source>
</evidence>
<proteinExistence type="predicted"/>
<dbReference type="GO" id="GO:0005829">
    <property type="term" value="C:cytosol"/>
    <property type="evidence" value="ECO:0007669"/>
    <property type="project" value="TreeGrafter"/>
</dbReference>
<dbReference type="Gene3D" id="1.20.990.10">
    <property type="entry name" value="NADPH-cytochrome p450 Reductase, Chain A, domain 3"/>
    <property type="match status" value="1"/>
</dbReference>